<dbReference type="PANTHER" id="PTHR43617:SF20">
    <property type="entry name" value="N-ALPHA-ACETYLTRANSFERASE RIMI"/>
    <property type="match status" value="1"/>
</dbReference>
<accession>A0ABT0E2X6</accession>
<dbReference type="EMBL" id="JALKII010000001">
    <property type="protein sequence ID" value="MCK0536168.1"/>
    <property type="molecule type" value="Genomic_DNA"/>
</dbReference>
<dbReference type="InterPro" id="IPR050276">
    <property type="entry name" value="MshD_Acetyltransferase"/>
</dbReference>
<reference evidence="2" key="1">
    <citation type="submission" date="2022-04" db="EMBL/GenBank/DDBJ databases">
        <title>Alcanivorax sp. CY1518 draft genome sequence.</title>
        <authorList>
            <person name="Zhao G."/>
            <person name="An M."/>
        </authorList>
    </citation>
    <scope>NUCLEOTIDE SEQUENCE</scope>
    <source>
        <strain evidence="2">CY1518</strain>
    </source>
</reference>
<comment type="caution">
    <text evidence="2">The sequence shown here is derived from an EMBL/GenBank/DDBJ whole genome shotgun (WGS) entry which is preliminary data.</text>
</comment>
<organism evidence="2 3">
    <name type="scientific">Alcanivorax quisquiliarum</name>
    <dbReference type="NCBI Taxonomy" id="2933565"/>
    <lineage>
        <taxon>Bacteria</taxon>
        <taxon>Pseudomonadati</taxon>
        <taxon>Pseudomonadota</taxon>
        <taxon>Gammaproteobacteria</taxon>
        <taxon>Oceanospirillales</taxon>
        <taxon>Alcanivoracaceae</taxon>
        <taxon>Alcanivorax</taxon>
    </lineage>
</organism>
<keyword evidence="3" id="KW-1185">Reference proteome</keyword>
<dbReference type="Pfam" id="PF00583">
    <property type="entry name" value="Acetyltransf_1"/>
    <property type="match status" value="1"/>
</dbReference>
<dbReference type="InterPro" id="IPR000182">
    <property type="entry name" value="GNAT_dom"/>
</dbReference>
<proteinExistence type="predicted"/>
<dbReference type="Proteomes" id="UP001165524">
    <property type="component" value="Unassembled WGS sequence"/>
</dbReference>
<feature type="domain" description="N-acetyltransferase" evidence="1">
    <location>
        <begin position="5"/>
        <end position="164"/>
    </location>
</feature>
<sequence length="175" mass="19654">MQQAPALVRLDENMIPALQQLAADIWWAHYPGLISDEQIRFMLAEMYSTVRLQEEMAAGVYYGGVQADAALCGYFSVRLDAEHRAQAWLDKLYLSPACHGRGWGQWMLQQAAACAWQLGADRLDLRVNRHNKRAIVAYERAGFVKVGEDCAEIGNGFVMDDFLFALCRPGLALSR</sequence>
<evidence type="ECO:0000259" key="1">
    <source>
        <dbReference type="PROSITE" id="PS51186"/>
    </source>
</evidence>
<dbReference type="PANTHER" id="PTHR43617">
    <property type="entry name" value="L-AMINO ACID N-ACETYLTRANSFERASE"/>
    <property type="match status" value="1"/>
</dbReference>
<gene>
    <name evidence="2" type="ORF">MU846_00405</name>
</gene>
<dbReference type="CDD" id="cd04301">
    <property type="entry name" value="NAT_SF"/>
    <property type="match status" value="1"/>
</dbReference>
<dbReference type="InterPro" id="IPR016181">
    <property type="entry name" value="Acyl_CoA_acyltransferase"/>
</dbReference>
<dbReference type="PROSITE" id="PS51186">
    <property type="entry name" value="GNAT"/>
    <property type="match status" value="1"/>
</dbReference>
<dbReference type="SUPFAM" id="SSF55729">
    <property type="entry name" value="Acyl-CoA N-acyltransferases (Nat)"/>
    <property type="match status" value="1"/>
</dbReference>
<evidence type="ECO:0000313" key="3">
    <source>
        <dbReference type="Proteomes" id="UP001165524"/>
    </source>
</evidence>
<evidence type="ECO:0000313" key="2">
    <source>
        <dbReference type="EMBL" id="MCK0536168.1"/>
    </source>
</evidence>
<name>A0ABT0E2X6_9GAMM</name>
<protein>
    <submittedName>
        <fullName evidence="2">GNAT family N-acetyltransferase</fullName>
    </submittedName>
</protein>
<dbReference type="Gene3D" id="3.40.630.30">
    <property type="match status" value="1"/>
</dbReference>
<dbReference type="RefSeq" id="WP_246947140.1">
    <property type="nucleotide sequence ID" value="NZ_JALKII010000001.1"/>
</dbReference>